<protein>
    <submittedName>
        <fullName evidence="1">Uncharacterized protein</fullName>
    </submittedName>
</protein>
<accession>X1IU36</accession>
<organism evidence="1">
    <name type="scientific">marine sediment metagenome</name>
    <dbReference type="NCBI Taxonomy" id="412755"/>
    <lineage>
        <taxon>unclassified sequences</taxon>
        <taxon>metagenomes</taxon>
        <taxon>ecological metagenomes</taxon>
    </lineage>
</organism>
<gene>
    <name evidence="1" type="ORF">S03H2_63476</name>
</gene>
<evidence type="ECO:0000313" key="1">
    <source>
        <dbReference type="EMBL" id="GAH85227.1"/>
    </source>
</evidence>
<dbReference type="EMBL" id="BARU01041138">
    <property type="protein sequence ID" value="GAH85227.1"/>
    <property type="molecule type" value="Genomic_DNA"/>
</dbReference>
<dbReference type="AlphaFoldDB" id="X1IU36"/>
<sequence length="36" mass="4090">MLIINQQTLNDLVKLLSKFVERKPGTLSGSYRSNPQ</sequence>
<comment type="caution">
    <text evidence="1">The sequence shown here is derived from an EMBL/GenBank/DDBJ whole genome shotgun (WGS) entry which is preliminary data.</text>
</comment>
<name>X1IU36_9ZZZZ</name>
<feature type="non-terminal residue" evidence="1">
    <location>
        <position position="36"/>
    </location>
</feature>
<reference evidence="1" key="1">
    <citation type="journal article" date="2014" name="Front. Microbiol.">
        <title>High frequency of phylogenetically diverse reductive dehalogenase-homologous genes in deep subseafloor sedimentary metagenomes.</title>
        <authorList>
            <person name="Kawai M."/>
            <person name="Futagami T."/>
            <person name="Toyoda A."/>
            <person name="Takaki Y."/>
            <person name="Nishi S."/>
            <person name="Hori S."/>
            <person name="Arai W."/>
            <person name="Tsubouchi T."/>
            <person name="Morono Y."/>
            <person name="Uchiyama I."/>
            <person name="Ito T."/>
            <person name="Fujiyama A."/>
            <person name="Inagaki F."/>
            <person name="Takami H."/>
        </authorList>
    </citation>
    <scope>NUCLEOTIDE SEQUENCE</scope>
    <source>
        <strain evidence="1">Expedition CK06-06</strain>
    </source>
</reference>
<proteinExistence type="predicted"/>